<keyword evidence="2" id="KW-1185">Reference proteome</keyword>
<dbReference type="AlphaFoldDB" id="A0AAN9M9P1"/>
<accession>A0AAN9M9P1</accession>
<gene>
    <name evidence="1" type="ORF">VNO77_09123</name>
</gene>
<name>A0AAN9M9P1_CANGL</name>
<evidence type="ECO:0000313" key="1">
    <source>
        <dbReference type="EMBL" id="KAK7350457.1"/>
    </source>
</evidence>
<dbReference type="Proteomes" id="UP001367508">
    <property type="component" value="Unassembled WGS sequence"/>
</dbReference>
<sequence>MLVKCTHEDLVSLAYHHLLMSLDIFSRSEPVANLCERFRRAFHPGLGPSPEVPYNPFDDHNPGMETITLLKMLPSSKNFSKDVTLQFCVHACMRTPPLHTPAIDMSLVGIWPSIDAETSFDRDVQVQSSSCPPSWMRLDQNCWSKCNAKPYKREFYVEFVCTLSPLIQDFIRILGGYRIDRLDQASGVFDTACGK</sequence>
<organism evidence="1 2">
    <name type="scientific">Canavalia gladiata</name>
    <name type="common">Sword bean</name>
    <name type="synonym">Dolichos gladiatus</name>
    <dbReference type="NCBI Taxonomy" id="3824"/>
    <lineage>
        <taxon>Eukaryota</taxon>
        <taxon>Viridiplantae</taxon>
        <taxon>Streptophyta</taxon>
        <taxon>Embryophyta</taxon>
        <taxon>Tracheophyta</taxon>
        <taxon>Spermatophyta</taxon>
        <taxon>Magnoliopsida</taxon>
        <taxon>eudicotyledons</taxon>
        <taxon>Gunneridae</taxon>
        <taxon>Pentapetalae</taxon>
        <taxon>rosids</taxon>
        <taxon>fabids</taxon>
        <taxon>Fabales</taxon>
        <taxon>Fabaceae</taxon>
        <taxon>Papilionoideae</taxon>
        <taxon>50 kb inversion clade</taxon>
        <taxon>NPAAA clade</taxon>
        <taxon>indigoferoid/millettioid clade</taxon>
        <taxon>Phaseoleae</taxon>
        <taxon>Canavalia</taxon>
    </lineage>
</organism>
<protein>
    <submittedName>
        <fullName evidence="1">Uncharacterized protein</fullName>
    </submittedName>
</protein>
<proteinExistence type="predicted"/>
<evidence type="ECO:0000313" key="2">
    <source>
        <dbReference type="Proteomes" id="UP001367508"/>
    </source>
</evidence>
<dbReference type="EMBL" id="JAYMYQ010000002">
    <property type="protein sequence ID" value="KAK7350457.1"/>
    <property type="molecule type" value="Genomic_DNA"/>
</dbReference>
<reference evidence="1 2" key="1">
    <citation type="submission" date="2024-01" db="EMBL/GenBank/DDBJ databases">
        <title>The genomes of 5 underutilized Papilionoideae crops provide insights into root nodulation and disease resistanc.</title>
        <authorList>
            <person name="Jiang F."/>
        </authorList>
    </citation>
    <scope>NUCLEOTIDE SEQUENCE [LARGE SCALE GENOMIC DNA]</scope>
    <source>
        <strain evidence="1">LVBAO_FW01</strain>
        <tissue evidence="1">Leaves</tissue>
    </source>
</reference>
<comment type="caution">
    <text evidence="1">The sequence shown here is derived from an EMBL/GenBank/DDBJ whole genome shotgun (WGS) entry which is preliminary data.</text>
</comment>